<sequence>MNPTSDKTTPKLSVHIGTSYHRGDLRAAIFSYNHANWYVDMVLEQAAKYAEAAAASLGTGQCNTVQAPNAVSLAAITYACRQLGLPYVWGGNGPAAGHAGFDCSGLTKAAYAAAGVTLPRTAQEQFDKGPRVAAGQPLLPGDLVFYGTPGNIHHVGLYLGQDRMINAPTFGQPVQVDGYRYNGDDYAGATRPAR</sequence>
<gene>
    <name evidence="6" type="ORF">SAMN04488074_107340</name>
</gene>
<accession>A0A1G9FF64</accession>
<proteinExistence type="inferred from homology"/>
<dbReference type="EMBL" id="FNET01000007">
    <property type="protein sequence ID" value="SDK87028.1"/>
    <property type="molecule type" value="Genomic_DNA"/>
</dbReference>
<dbReference type="AlphaFoldDB" id="A0A1G9FF64"/>
<dbReference type="Gene3D" id="3.90.1720.10">
    <property type="entry name" value="endopeptidase domain like (from Nostoc punctiforme)"/>
    <property type="match status" value="1"/>
</dbReference>
<keyword evidence="4" id="KW-0788">Thiol protease</keyword>
<reference evidence="7" key="1">
    <citation type="submission" date="2016-10" db="EMBL/GenBank/DDBJ databases">
        <authorList>
            <person name="Varghese N."/>
            <person name="Submissions S."/>
        </authorList>
    </citation>
    <scope>NUCLEOTIDE SEQUENCE [LARGE SCALE GENOMIC DNA]</scope>
    <source>
        <strain evidence="7">DSM 44796</strain>
    </source>
</reference>
<evidence type="ECO:0000256" key="3">
    <source>
        <dbReference type="ARBA" id="ARBA00022801"/>
    </source>
</evidence>
<dbReference type="PROSITE" id="PS51935">
    <property type="entry name" value="NLPC_P60"/>
    <property type="match status" value="1"/>
</dbReference>
<evidence type="ECO:0000256" key="2">
    <source>
        <dbReference type="ARBA" id="ARBA00022670"/>
    </source>
</evidence>
<organism evidence="6 7">
    <name type="scientific">Lentzea albidocapillata subsp. violacea</name>
    <dbReference type="NCBI Taxonomy" id="128104"/>
    <lineage>
        <taxon>Bacteria</taxon>
        <taxon>Bacillati</taxon>
        <taxon>Actinomycetota</taxon>
        <taxon>Actinomycetes</taxon>
        <taxon>Pseudonocardiales</taxon>
        <taxon>Pseudonocardiaceae</taxon>
        <taxon>Lentzea</taxon>
    </lineage>
</organism>
<dbReference type="PANTHER" id="PTHR47359">
    <property type="entry name" value="PEPTIDOGLYCAN DL-ENDOPEPTIDASE CWLO"/>
    <property type="match status" value="1"/>
</dbReference>
<evidence type="ECO:0000259" key="5">
    <source>
        <dbReference type="PROSITE" id="PS51935"/>
    </source>
</evidence>
<dbReference type="SUPFAM" id="SSF54001">
    <property type="entry name" value="Cysteine proteinases"/>
    <property type="match status" value="1"/>
</dbReference>
<protein>
    <submittedName>
        <fullName evidence="6">NlpC/P60 family protein</fullName>
    </submittedName>
</protein>
<dbReference type="Pfam" id="PF00877">
    <property type="entry name" value="NLPC_P60"/>
    <property type="match status" value="1"/>
</dbReference>
<keyword evidence="2" id="KW-0645">Protease</keyword>
<evidence type="ECO:0000313" key="7">
    <source>
        <dbReference type="Proteomes" id="UP000199682"/>
    </source>
</evidence>
<dbReference type="InterPro" id="IPR051794">
    <property type="entry name" value="PG_Endopeptidase_C40"/>
</dbReference>
<evidence type="ECO:0000256" key="4">
    <source>
        <dbReference type="ARBA" id="ARBA00022807"/>
    </source>
</evidence>
<dbReference type="GO" id="GO:0008234">
    <property type="term" value="F:cysteine-type peptidase activity"/>
    <property type="evidence" value="ECO:0007669"/>
    <property type="project" value="UniProtKB-KW"/>
</dbReference>
<feature type="domain" description="NlpC/P60" evidence="5">
    <location>
        <begin position="69"/>
        <end position="194"/>
    </location>
</feature>
<evidence type="ECO:0000313" key="6">
    <source>
        <dbReference type="EMBL" id="SDK87028.1"/>
    </source>
</evidence>
<dbReference type="InterPro" id="IPR000064">
    <property type="entry name" value="NLP_P60_dom"/>
</dbReference>
<dbReference type="PANTHER" id="PTHR47359:SF3">
    <property type="entry name" value="NLP_P60 DOMAIN-CONTAINING PROTEIN-RELATED"/>
    <property type="match status" value="1"/>
</dbReference>
<comment type="similarity">
    <text evidence="1">Belongs to the peptidase C40 family.</text>
</comment>
<dbReference type="GO" id="GO:0006508">
    <property type="term" value="P:proteolysis"/>
    <property type="evidence" value="ECO:0007669"/>
    <property type="project" value="UniProtKB-KW"/>
</dbReference>
<evidence type="ECO:0000256" key="1">
    <source>
        <dbReference type="ARBA" id="ARBA00007074"/>
    </source>
</evidence>
<dbReference type="Proteomes" id="UP000199682">
    <property type="component" value="Unassembled WGS sequence"/>
</dbReference>
<dbReference type="InterPro" id="IPR038765">
    <property type="entry name" value="Papain-like_cys_pep_sf"/>
</dbReference>
<name>A0A1G9FF64_9PSEU</name>
<keyword evidence="3" id="KW-0378">Hydrolase</keyword>